<sequence>MRNTQVRPQGFITDSVSTRHKNRD</sequence>
<organism evidence="2">
    <name type="scientific">Anguilla anguilla</name>
    <name type="common">European freshwater eel</name>
    <name type="synonym">Muraena anguilla</name>
    <dbReference type="NCBI Taxonomy" id="7936"/>
    <lineage>
        <taxon>Eukaryota</taxon>
        <taxon>Metazoa</taxon>
        <taxon>Chordata</taxon>
        <taxon>Craniata</taxon>
        <taxon>Vertebrata</taxon>
        <taxon>Euteleostomi</taxon>
        <taxon>Actinopterygii</taxon>
        <taxon>Neopterygii</taxon>
        <taxon>Teleostei</taxon>
        <taxon>Anguilliformes</taxon>
        <taxon>Anguillidae</taxon>
        <taxon>Anguilla</taxon>
    </lineage>
</organism>
<dbReference type="EMBL" id="GBXM01106437">
    <property type="protein sequence ID" value="JAH02140.1"/>
    <property type="molecule type" value="Transcribed_RNA"/>
</dbReference>
<evidence type="ECO:0000313" key="2">
    <source>
        <dbReference type="EMBL" id="JAH02140.1"/>
    </source>
</evidence>
<accession>A0A0E9PDK0</accession>
<name>A0A0E9PDK0_ANGAN</name>
<reference evidence="2" key="1">
    <citation type="submission" date="2014-11" db="EMBL/GenBank/DDBJ databases">
        <authorList>
            <person name="Amaro Gonzalez C."/>
        </authorList>
    </citation>
    <scope>NUCLEOTIDE SEQUENCE</scope>
</reference>
<feature type="region of interest" description="Disordered" evidence="1">
    <location>
        <begin position="1"/>
        <end position="24"/>
    </location>
</feature>
<protein>
    <submittedName>
        <fullName evidence="2">Uncharacterized protein</fullName>
    </submittedName>
</protein>
<evidence type="ECO:0000256" key="1">
    <source>
        <dbReference type="SAM" id="MobiDB-lite"/>
    </source>
</evidence>
<reference evidence="2" key="2">
    <citation type="journal article" date="2015" name="Fish Shellfish Immunol.">
        <title>Early steps in the European eel (Anguilla anguilla)-Vibrio vulnificus interaction in the gills: Role of the RtxA13 toxin.</title>
        <authorList>
            <person name="Callol A."/>
            <person name="Pajuelo D."/>
            <person name="Ebbesson L."/>
            <person name="Teles M."/>
            <person name="MacKenzie S."/>
            <person name="Amaro C."/>
        </authorList>
    </citation>
    <scope>NUCLEOTIDE SEQUENCE</scope>
</reference>
<dbReference type="AlphaFoldDB" id="A0A0E9PDK0"/>
<feature type="compositionally biased region" description="Polar residues" evidence="1">
    <location>
        <begin position="1"/>
        <end position="16"/>
    </location>
</feature>
<proteinExistence type="predicted"/>